<accession>A0A859FA04</accession>
<reference evidence="3" key="1">
    <citation type="submission" date="2019-07" db="EMBL/GenBank/DDBJ databases">
        <title>Bacillus alkalisoli sp. nov. isolated from saline soil.</title>
        <authorList>
            <person name="Sun J.-Q."/>
            <person name="Xu L."/>
        </authorList>
    </citation>
    <scope>NUCLEOTIDE SEQUENCE [LARGE SCALE GENOMIC DNA]</scope>
    <source>
        <strain evidence="3">M4U3P1</strain>
    </source>
</reference>
<organism evidence="2 3">
    <name type="scientific">Paenalkalicoccus suaedae</name>
    <dbReference type="NCBI Taxonomy" id="2592382"/>
    <lineage>
        <taxon>Bacteria</taxon>
        <taxon>Bacillati</taxon>
        <taxon>Bacillota</taxon>
        <taxon>Bacilli</taxon>
        <taxon>Bacillales</taxon>
        <taxon>Bacillaceae</taxon>
        <taxon>Paenalkalicoccus</taxon>
    </lineage>
</organism>
<dbReference type="EMBL" id="CP041372">
    <property type="protein sequence ID" value="QKS70053.1"/>
    <property type="molecule type" value="Genomic_DNA"/>
</dbReference>
<feature type="transmembrane region" description="Helical" evidence="1">
    <location>
        <begin position="6"/>
        <end position="29"/>
    </location>
</feature>
<dbReference type="KEGG" id="psua:FLK61_25095"/>
<sequence>MDISLFILIAVGTLVLVLTVSTVVGVIFYKKANKSEEHKLHTQQAEAMVEEIMPELQNGWIEVRFLLSDSSDQVTLKLLDHEVTSLQVGQTGVVTYQDDRFLTFVEAS</sequence>
<evidence type="ECO:0008006" key="4">
    <source>
        <dbReference type="Google" id="ProtNLM"/>
    </source>
</evidence>
<name>A0A859FA04_9BACI</name>
<keyword evidence="1" id="KW-0812">Transmembrane</keyword>
<keyword evidence="1" id="KW-0472">Membrane</keyword>
<gene>
    <name evidence="2" type="ORF">FLK61_25095</name>
</gene>
<protein>
    <recommendedName>
        <fullName evidence="4">DUF2500 domain-containing protein</fullName>
    </recommendedName>
</protein>
<evidence type="ECO:0000313" key="3">
    <source>
        <dbReference type="Proteomes" id="UP000318138"/>
    </source>
</evidence>
<keyword evidence="3" id="KW-1185">Reference proteome</keyword>
<dbReference type="Gene3D" id="2.40.50.660">
    <property type="match status" value="1"/>
</dbReference>
<keyword evidence="1" id="KW-1133">Transmembrane helix</keyword>
<dbReference type="RefSeq" id="WP_176008097.1">
    <property type="nucleotide sequence ID" value="NZ_CP041372.2"/>
</dbReference>
<dbReference type="AlphaFoldDB" id="A0A859FA04"/>
<evidence type="ECO:0000313" key="2">
    <source>
        <dbReference type="EMBL" id="QKS70053.1"/>
    </source>
</evidence>
<dbReference type="Proteomes" id="UP000318138">
    <property type="component" value="Chromosome"/>
</dbReference>
<evidence type="ECO:0000256" key="1">
    <source>
        <dbReference type="SAM" id="Phobius"/>
    </source>
</evidence>
<proteinExistence type="predicted"/>